<dbReference type="KEGG" id="vg:80557372"/>
<organism evidence="2">
    <name type="scientific">Araguari virus</name>
    <dbReference type="NCBI Taxonomy" id="352236"/>
    <lineage>
        <taxon>Viruses</taxon>
        <taxon>Riboviria</taxon>
        <taxon>Orthornavirae</taxon>
        <taxon>Negarnaviricota</taxon>
        <taxon>Polyploviricotina</taxon>
        <taxon>Insthoviricetes</taxon>
        <taxon>Articulavirales</taxon>
        <taxon>Orthomyxoviridae</taxon>
        <taxon>Quaranjavirus</taxon>
        <taxon>Quaranjavirus araguariense</taxon>
    </lineage>
</organism>
<accession>A0A343FNE4</accession>
<sequence length="545" mass="60131">MPATDEMETAGASSSAGQPKVKRIKLSADGKELGAGGRPTLPGMDEDRKVALHAVVCVMHQRVSTEIFGVTPEQAARDVLVGVYVMNQVWSVHNYYRSKGNDNKSQVVAHFETGADSFEITVHGTAVTVSKKALMAIYEETLATAGFDAKAKDKSAWMGTLHTIMALYNLFGERLNEMRVMPATNTIKVLKGESKTQEKELKVYGIQPGLRHFAQGSDYKPVMKSALAQSLGPATALVQLSEAQDNKYSQKWVDATRRAFQHVPHIEEIAEFMKKNRPQDLVKINQYLMAIASFTGTREQKRICFPPGLLAYLFVQKDKTGTFQFFADKIKALDFSGTGAYRIYKLMTALQVGPKKEPFKFDLNVADANESKQILFHTMMGTSGEDFGVLEFMTDVKGWKKRKEIKEAFVTMKISHEKLKQSAFTPIGIKRYAKVASGLLTDNLSGGSAPITNCMILAGNRKRLITSQMRTLCETGAVGSLGKVDAGTIERSLSDFLNAVKKHWAGDTYKAGTVKWRDMSGLTSTAEGAILEDVPEETGQLYWSN</sequence>
<dbReference type="RefSeq" id="YP_010840454.1">
    <property type="nucleotide sequence ID" value="NC_078728.1"/>
</dbReference>
<evidence type="ECO:0000256" key="1">
    <source>
        <dbReference type="SAM" id="MobiDB-lite"/>
    </source>
</evidence>
<protein>
    <recommendedName>
        <fullName evidence="4">Nucleoprotein</fullName>
    </recommendedName>
</protein>
<feature type="region of interest" description="Disordered" evidence="1">
    <location>
        <begin position="1"/>
        <end position="44"/>
    </location>
</feature>
<evidence type="ECO:0008006" key="4">
    <source>
        <dbReference type="Google" id="ProtNLM"/>
    </source>
</evidence>
<dbReference type="EMBL" id="KX670393">
    <property type="protein sequence ID" value="ASR92127.1"/>
    <property type="molecule type" value="Viral_cRNA"/>
</dbReference>
<evidence type="ECO:0000313" key="3">
    <source>
        <dbReference type="Proteomes" id="UP001055348"/>
    </source>
</evidence>
<name>A0A343FNE4_9ORTO</name>
<dbReference type="GeneID" id="80557372"/>
<proteinExistence type="predicted"/>
<reference evidence="2" key="1">
    <citation type="submission" date="2016-08" db="EMBL/GenBank/DDBJ databases">
        <title>Molecular Characterization of the Araguari virus isolated in Amazon Region.</title>
        <authorList>
            <person name="Silva E.V.P."/>
            <person name="Silva S.P."/>
            <person name="Travassos da Rosa A.P.A."/>
            <person name="Tesh R.B."/>
            <person name="Cruz A.C.R."/>
            <person name="Vasconcelos P.F.C."/>
            <person name="Nunes M.R.T."/>
        </authorList>
    </citation>
    <scope>NUCLEOTIDE SEQUENCE</scope>
    <source>
        <strain evidence="2">BeAn174214</strain>
    </source>
</reference>
<dbReference type="Proteomes" id="UP001055348">
    <property type="component" value="Genome"/>
</dbReference>
<evidence type="ECO:0000313" key="2">
    <source>
        <dbReference type="EMBL" id="ASR92127.1"/>
    </source>
</evidence>
<keyword evidence="3" id="KW-1185">Reference proteome</keyword>